<feature type="domain" description="Glycosyltransferase 2-like" evidence="8">
    <location>
        <begin position="5"/>
        <end position="110"/>
    </location>
</feature>
<dbReference type="AlphaFoldDB" id="A0A1I2M5G6"/>
<organism evidence="9 10">
    <name type="scientific">Actinacidiphila alni</name>
    <dbReference type="NCBI Taxonomy" id="380248"/>
    <lineage>
        <taxon>Bacteria</taxon>
        <taxon>Bacillati</taxon>
        <taxon>Actinomycetota</taxon>
        <taxon>Actinomycetes</taxon>
        <taxon>Kitasatosporales</taxon>
        <taxon>Streptomycetaceae</taxon>
        <taxon>Actinacidiphila</taxon>
    </lineage>
</organism>
<dbReference type="InterPro" id="IPR043148">
    <property type="entry name" value="TagF_C"/>
</dbReference>
<evidence type="ECO:0000313" key="10">
    <source>
        <dbReference type="Proteomes" id="UP000199323"/>
    </source>
</evidence>
<proteinExistence type="inferred from homology"/>
<dbReference type="InterPro" id="IPR051612">
    <property type="entry name" value="Teichoic_Acid_Biosynth"/>
</dbReference>
<keyword evidence="10" id="KW-1185">Reference proteome</keyword>
<name>A0A1I2M5G6_9ACTN</name>
<evidence type="ECO:0000313" key="9">
    <source>
        <dbReference type="EMBL" id="SFF86763.1"/>
    </source>
</evidence>
<evidence type="ECO:0000256" key="7">
    <source>
        <dbReference type="SAM" id="MobiDB-lite"/>
    </source>
</evidence>
<comment type="subcellular location">
    <subcellularLocation>
        <location evidence="1">Cell membrane</location>
        <topology evidence="1">Peripheral membrane protein</topology>
    </subcellularLocation>
</comment>
<gene>
    <name evidence="9" type="ORF">SAMN05216251_13319</name>
</gene>
<dbReference type="InterPro" id="IPR043149">
    <property type="entry name" value="TagF_N"/>
</dbReference>
<keyword evidence="3" id="KW-1003">Cell membrane</keyword>
<dbReference type="Gene3D" id="3.40.50.12580">
    <property type="match status" value="1"/>
</dbReference>
<dbReference type="Proteomes" id="UP000199323">
    <property type="component" value="Unassembled WGS sequence"/>
</dbReference>
<dbReference type="Gene3D" id="3.90.550.10">
    <property type="entry name" value="Spore Coat Polysaccharide Biosynthesis Protein SpsA, Chain A"/>
    <property type="match status" value="1"/>
</dbReference>
<keyword evidence="5" id="KW-0777">Teichoic acid biosynthesis</keyword>
<evidence type="ECO:0000256" key="2">
    <source>
        <dbReference type="ARBA" id="ARBA00010488"/>
    </source>
</evidence>
<dbReference type="InterPro" id="IPR007554">
    <property type="entry name" value="Glycerophosphate_synth"/>
</dbReference>
<dbReference type="GO" id="GO:0019350">
    <property type="term" value="P:teichoic acid biosynthetic process"/>
    <property type="evidence" value="ECO:0007669"/>
    <property type="project" value="UniProtKB-KW"/>
</dbReference>
<dbReference type="Pfam" id="PF04464">
    <property type="entry name" value="Glyphos_transf"/>
    <property type="match status" value="1"/>
</dbReference>
<evidence type="ECO:0000256" key="3">
    <source>
        <dbReference type="ARBA" id="ARBA00022475"/>
    </source>
</evidence>
<evidence type="ECO:0000259" key="8">
    <source>
        <dbReference type="Pfam" id="PF00535"/>
    </source>
</evidence>
<dbReference type="STRING" id="380248.SAMN05216251_13319"/>
<evidence type="ECO:0000256" key="1">
    <source>
        <dbReference type="ARBA" id="ARBA00004202"/>
    </source>
</evidence>
<dbReference type="InterPro" id="IPR029044">
    <property type="entry name" value="Nucleotide-diphossugar_trans"/>
</dbReference>
<dbReference type="InterPro" id="IPR001173">
    <property type="entry name" value="Glyco_trans_2-like"/>
</dbReference>
<dbReference type="GO" id="GO:0005886">
    <property type="term" value="C:plasma membrane"/>
    <property type="evidence" value="ECO:0007669"/>
    <property type="project" value="UniProtKB-SubCell"/>
</dbReference>
<sequence>MPRISVVVPVHRAQGFLRACLESVLGQSFTDLEVIAVDDASPDASGAIIDEFAAADPRIRPVVLDRTGGTGPARDAGAAAATGDFLLFLDADDLLVPGALAAVADRLDATGGPDVLLLDHERFTVWEHVQHSGDTDFLAGAGDAVFTAGDRPECLGTYPAVWNRVLRRAFWQEQGFRFGDAPYEDTAVAVRTLLAATGIACLDRVCVRWRKRRGLSVGTAPGRHHLAVLDRYEELYGRIAAGDESAEVKKAQGDALYDRMAAQFAVVGDDSSPLPQDARPEFVRRAAKLLARYRPDGWTAPDSYEGRWLRAAGTGGYGRYRAARGGQAWRRKLTGKVRARRNALARAVYQRYYRMRLRKPVDPGLVVYAAYWNRGVSCNPAAIHAKAKEIAPQLRGVWVVNKKDREKLPPGTDHVVVNSRRYWDVMARAKYLVNNANFSGNIVKRPEQVYLQTHHGTPLKHMGMDLRARPAVGKSMSFTRLLDHADQWDYSLASNQHSAEVWERVYPSNYRTLPSGYPRNDVFYRADAEQVRRARESLGLAPGTTAILYAPTHRDYQRTFVVPLDLERLSRELGPGYTLLVRAHYFYGQNPGLEALHEQGLIVDVSRHPSVEELSLASDALLCDFSSLMFDYANLDRPIVVHSADWEAYRAARGVYFDLLSGRPGDTPGVVAADEAGLARAFRSGAWRGPEATALRAAFRERFCAYDDGLAAERVVRRVLLGEPGLLPYRPLQDRRPAPAPMPAAQSGDGNGDGDGDADPAGDRSAVPAG</sequence>
<feature type="region of interest" description="Disordered" evidence="7">
    <location>
        <begin position="730"/>
        <end position="770"/>
    </location>
</feature>
<dbReference type="RefSeq" id="WP_093717620.1">
    <property type="nucleotide sequence ID" value="NZ_FONG01000033.1"/>
</dbReference>
<dbReference type="EMBL" id="FONG01000033">
    <property type="protein sequence ID" value="SFF86763.1"/>
    <property type="molecule type" value="Genomic_DNA"/>
</dbReference>
<dbReference type="SUPFAM" id="SSF53448">
    <property type="entry name" value="Nucleotide-diphospho-sugar transferases"/>
    <property type="match status" value="1"/>
</dbReference>
<dbReference type="SUPFAM" id="SSF53756">
    <property type="entry name" value="UDP-Glycosyltransferase/glycogen phosphorylase"/>
    <property type="match status" value="1"/>
</dbReference>
<comment type="similarity">
    <text evidence="2">Belongs to the CDP-glycerol glycerophosphotransferase family.</text>
</comment>
<dbReference type="PANTHER" id="PTHR37316">
    <property type="entry name" value="TEICHOIC ACID GLYCEROL-PHOSPHATE PRIMASE"/>
    <property type="match status" value="1"/>
</dbReference>
<accession>A0A1I2M5G6</accession>
<evidence type="ECO:0000256" key="4">
    <source>
        <dbReference type="ARBA" id="ARBA00022679"/>
    </source>
</evidence>
<dbReference type="PANTHER" id="PTHR37316:SF3">
    <property type="entry name" value="TEICHOIC ACID GLYCEROL-PHOSPHATE TRANSFERASE"/>
    <property type="match status" value="1"/>
</dbReference>
<protein>
    <submittedName>
        <fullName evidence="9">CDP-glycerol glycerophosphotransferase</fullName>
    </submittedName>
</protein>
<dbReference type="FunFam" id="3.90.550.10:FF:000196">
    <property type="entry name" value="Glycosyl transferase"/>
    <property type="match status" value="1"/>
</dbReference>
<dbReference type="Pfam" id="PF00535">
    <property type="entry name" value="Glycos_transf_2"/>
    <property type="match status" value="1"/>
</dbReference>
<keyword evidence="6" id="KW-0472">Membrane</keyword>
<dbReference type="OrthoDB" id="3183633at2"/>
<evidence type="ECO:0000256" key="6">
    <source>
        <dbReference type="ARBA" id="ARBA00023136"/>
    </source>
</evidence>
<evidence type="ECO:0000256" key="5">
    <source>
        <dbReference type="ARBA" id="ARBA00022944"/>
    </source>
</evidence>
<keyword evidence="4 9" id="KW-0808">Transferase</keyword>
<dbReference type="Gene3D" id="3.40.50.11820">
    <property type="match status" value="1"/>
</dbReference>
<dbReference type="GO" id="GO:0047355">
    <property type="term" value="F:CDP-glycerol glycerophosphotransferase activity"/>
    <property type="evidence" value="ECO:0007669"/>
    <property type="project" value="InterPro"/>
</dbReference>
<reference evidence="9 10" key="1">
    <citation type="submission" date="2016-10" db="EMBL/GenBank/DDBJ databases">
        <authorList>
            <person name="de Groot N.N."/>
        </authorList>
    </citation>
    <scope>NUCLEOTIDE SEQUENCE [LARGE SCALE GENOMIC DNA]</scope>
    <source>
        <strain evidence="9 10">CGMCC 4.3510</strain>
    </source>
</reference>